<evidence type="ECO:0000313" key="2">
    <source>
        <dbReference type="Proteomes" id="UP000198418"/>
    </source>
</evidence>
<organism evidence="1 2">
    <name type="scientific">Rhodoblastus acidophilus</name>
    <name type="common">Rhodopseudomonas acidophila</name>
    <dbReference type="NCBI Taxonomy" id="1074"/>
    <lineage>
        <taxon>Bacteria</taxon>
        <taxon>Pseudomonadati</taxon>
        <taxon>Pseudomonadota</taxon>
        <taxon>Alphaproteobacteria</taxon>
        <taxon>Hyphomicrobiales</taxon>
        <taxon>Rhodoblastaceae</taxon>
        <taxon>Rhodoblastus</taxon>
    </lineage>
</organism>
<dbReference type="EMBL" id="FYDG01000006">
    <property type="protein sequence ID" value="SNB74480.1"/>
    <property type="molecule type" value="Genomic_DNA"/>
</dbReference>
<keyword evidence="2" id="KW-1185">Reference proteome</keyword>
<dbReference type="RefSeq" id="WP_088521098.1">
    <property type="nucleotide sequence ID" value="NZ_FYDG01000006.1"/>
</dbReference>
<name>A0A212RPL5_RHOAC</name>
<protein>
    <submittedName>
        <fullName evidence="1">Uncharacterized protein</fullName>
    </submittedName>
</protein>
<dbReference type="AlphaFoldDB" id="A0A212RPL5"/>
<accession>A0A212RPL5</accession>
<dbReference type="OrthoDB" id="8453937at2"/>
<sequence length="153" mass="16487">MTSGTLVSLDLAPQICAAIARRGQILPDDVGILSHLPKPDSALTESEVEALGALARARLPACPDWGKFFADKVGAWYLDGFASRAPSLDQARWLIDYLGGEGSDLTTAQFRLLMQVLENLESCPDELLAFARACLVRAMGAEIESRRARVGKA</sequence>
<dbReference type="Proteomes" id="UP000198418">
    <property type="component" value="Unassembled WGS sequence"/>
</dbReference>
<gene>
    <name evidence="1" type="ORF">SAMN06265338_10681</name>
</gene>
<reference evidence="2" key="1">
    <citation type="submission" date="2017-06" db="EMBL/GenBank/DDBJ databases">
        <authorList>
            <person name="Varghese N."/>
            <person name="Submissions S."/>
        </authorList>
    </citation>
    <scope>NUCLEOTIDE SEQUENCE [LARGE SCALE GENOMIC DNA]</scope>
    <source>
        <strain evidence="2">DSM 137</strain>
    </source>
</reference>
<evidence type="ECO:0000313" key="1">
    <source>
        <dbReference type="EMBL" id="SNB74480.1"/>
    </source>
</evidence>
<proteinExistence type="predicted"/>